<dbReference type="EMBL" id="CAACVI010000006">
    <property type="protein sequence ID" value="VEN73248.1"/>
    <property type="molecule type" value="Genomic_DNA"/>
</dbReference>
<name>A0A484HDD2_9BACT</name>
<dbReference type="Pfam" id="PF01471">
    <property type="entry name" value="PG_binding_1"/>
    <property type="match status" value="2"/>
</dbReference>
<evidence type="ECO:0000259" key="1">
    <source>
        <dbReference type="Pfam" id="PF01471"/>
    </source>
</evidence>
<feature type="domain" description="Peptidoglycan binding-like" evidence="1">
    <location>
        <begin position="17"/>
        <end position="68"/>
    </location>
</feature>
<sequence length="503" mass="55707">MFNWESMKGLKEGSGDRQAVKSLQNALHELGFDGELNWKKYGADGYYGPAGVAAVKAFAEKNGIEADGSEVSPEIADALFKRFDVLDDLRHLQNAVESGKIEALYRRGSAAAAAVVALQTLLNELGLGQELNWYESGADGFYGDRTAAAVRAFSEKEGMEGDGETLSREMAERIIERLAVYYGKDWDNDGGTVIETTVKTPAGELAVREAVEKKRTRLYVANEEKELRFTRFKKGVYFFGEKKPADFIAQNRDRLSQLPGLTDSAINVMIAVAENEGNMDSINTWDNSFMTFGMFQWTIGAGEGPGELPALLKKIKDHHPDLFEKYYGAHGLDIVDTGEVSGYFTLNGKKLVTQADKDILRGNEWSFYFSVSGRDPDIRAAQVSHAVSRLGTFYQKKSQAVKGSLISDLVTSEYGVGLILDNHVNRPGYVKKCLEAAMDETGLSGPENWTTDQERTLVESYLKIRETYGKYPMTDAKKRAGVTKKYLDEGVISDERGSFEYVG</sequence>
<dbReference type="InterPro" id="IPR036365">
    <property type="entry name" value="PGBD-like_sf"/>
</dbReference>
<dbReference type="InterPro" id="IPR002477">
    <property type="entry name" value="Peptidoglycan-bd-like"/>
</dbReference>
<evidence type="ECO:0000313" key="2">
    <source>
        <dbReference type="EMBL" id="VEN73248.1"/>
    </source>
</evidence>
<proteinExistence type="predicted"/>
<dbReference type="AlphaFoldDB" id="A0A484HDD2"/>
<accession>A0A484HDD2</accession>
<dbReference type="SUPFAM" id="SSF47090">
    <property type="entry name" value="PGBD-like"/>
    <property type="match status" value="2"/>
</dbReference>
<organism evidence="2">
    <name type="scientific">uncultured Desulfobacteraceae bacterium</name>
    <dbReference type="NCBI Taxonomy" id="218296"/>
    <lineage>
        <taxon>Bacteria</taxon>
        <taxon>Pseudomonadati</taxon>
        <taxon>Thermodesulfobacteriota</taxon>
        <taxon>Desulfobacteria</taxon>
        <taxon>Desulfobacterales</taxon>
        <taxon>Desulfobacteraceae</taxon>
        <taxon>environmental samples</taxon>
    </lineage>
</organism>
<feature type="domain" description="Peptidoglycan binding-like" evidence="1">
    <location>
        <begin position="113"/>
        <end position="164"/>
    </location>
</feature>
<dbReference type="Gene3D" id="1.10.101.10">
    <property type="entry name" value="PGBD-like superfamily/PGBD"/>
    <property type="match status" value="2"/>
</dbReference>
<protein>
    <recommendedName>
        <fullName evidence="1">Peptidoglycan binding-like domain-containing protein</fullName>
    </recommendedName>
</protein>
<reference evidence="2" key="1">
    <citation type="submission" date="2019-01" db="EMBL/GenBank/DDBJ databases">
        <authorList>
            <consortium name="Genoscope - CEA"/>
            <person name="William W."/>
        </authorList>
    </citation>
    <scope>NUCLEOTIDE SEQUENCE</scope>
    <source>
        <strain evidence="2">CR-1</strain>
    </source>
</reference>
<gene>
    <name evidence="2" type="ORF">EPICR_140009</name>
</gene>
<dbReference type="InterPro" id="IPR036366">
    <property type="entry name" value="PGBDSf"/>
</dbReference>